<evidence type="ECO:0000256" key="7">
    <source>
        <dbReference type="ARBA" id="ARBA00022884"/>
    </source>
</evidence>
<dbReference type="Gene3D" id="3.40.50.150">
    <property type="entry name" value="Vaccinia Virus protein VP39"/>
    <property type="match status" value="1"/>
</dbReference>
<protein>
    <submittedName>
        <fullName evidence="10">LSU m5C1962 methyltransferase RlmI</fullName>
    </submittedName>
</protein>
<dbReference type="InterPro" id="IPR029063">
    <property type="entry name" value="SAM-dependent_MTases_sf"/>
</dbReference>
<dbReference type="PROSITE" id="PS50890">
    <property type="entry name" value="PUA"/>
    <property type="match status" value="1"/>
</dbReference>
<proteinExistence type="inferred from homology"/>
<dbReference type="PANTHER" id="PTHR42873:SF1">
    <property type="entry name" value="S-ADENOSYLMETHIONINE-DEPENDENT METHYLTRANSFERASE DOMAIN-CONTAINING PROTEIN"/>
    <property type="match status" value="1"/>
</dbReference>
<dbReference type="CDD" id="cd21153">
    <property type="entry name" value="PUA_RlmI"/>
    <property type="match status" value="1"/>
</dbReference>
<evidence type="ECO:0000313" key="11">
    <source>
        <dbReference type="Proteomes" id="UP001497493"/>
    </source>
</evidence>
<comment type="similarity">
    <text evidence="8">Belongs to the methyltransferase superfamily. RlmI family.</text>
</comment>
<evidence type="ECO:0000256" key="1">
    <source>
        <dbReference type="ARBA" id="ARBA00004496"/>
    </source>
</evidence>
<evidence type="ECO:0000256" key="3">
    <source>
        <dbReference type="ARBA" id="ARBA00022552"/>
    </source>
</evidence>
<feature type="domain" description="PUA" evidence="9">
    <location>
        <begin position="29"/>
        <end position="117"/>
    </location>
</feature>
<evidence type="ECO:0000313" key="10">
    <source>
        <dbReference type="EMBL" id="CAL1239135.1"/>
    </source>
</evidence>
<dbReference type="InterPro" id="IPR002478">
    <property type="entry name" value="PUA"/>
</dbReference>
<comment type="subcellular location">
    <subcellularLocation>
        <location evidence="1">Cytoplasm</location>
    </subcellularLocation>
</comment>
<dbReference type="Gene3D" id="2.30.130.10">
    <property type="entry name" value="PUA domain"/>
    <property type="match status" value="1"/>
</dbReference>
<dbReference type="Proteomes" id="UP001497493">
    <property type="component" value="Chromosome"/>
</dbReference>
<dbReference type="SUPFAM" id="SSF88697">
    <property type="entry name" value="PUA domain-like"/>
    <property type="match status" value="1"/>
</dbReference>
<keyword evidence="7" id="KW-0694">RNA-binding</keyword>
<dbReference type="InterPro" id="IPR041532">
    <property type="entry name" value="RlmI-like_PUA"/>
</dbReference>
<accession>A0ABP1C4L3</accession>
<name>A0ABP1C4L3_9GAMM</name>
<dbReference type="GO" id="GO:0032259">
    <property type="term" value="P:methylation"/>
    <property type="evidence" value="ECO:0007669"/>
    <property type="project" value="UniProtKB-KW"/>
</dbReference>
<evidence type="ECO:0000256" key="5">
    <source>
        <dbReference type="ARBA" id="ARBA00022679"/>
    </source>
</evidence>
<dbReference type="EMBL" id="OZ026884">
    <property type="protein sequence ID" value="CAL1239135.1"/>
    <property type="molecule type" value="Genomic_DNA"/>
</dbReference>
<keyword evidence="6" id="KW-0949">S-adenosyl-L-methionine</keyword>
<evidence type="ECO:0000259" key="9">
    <source>
        <dbReference type="SMART" id="SM00359"/>
    </source>
</evidence>
<dbReference type="GO" id="GO:0008168">
    <property type="term" value="F:methyltransferase activity"/>
    <property type="evidence" value="ECO:0007669"/>
    <property type="project" value="UniProtKB-KW"/>
</dbReference>
<keyword evidence="2" id="KW-0963">Cytoplasm</keyword>
<dbReference type="Pfam" id="PF17785">
    <property type="entry name" value="PUA_3"/>
    <property type="match status" value="1"/>
</dbReference>
<keyword evidence="11" id="KW-1185">Reference proteome</keyword>
<dbReference type="Gene3D" id="3.30.750.80">
    <property type="entry name" value="RNA methyltransferase domain (HRMD) like"/>
    <property type="match status" value="1"/>
</dbReference>
<evidence type="ECO:0000256" key="8">
    <source>
        <dbReference type="ARBA" id="ARBA00038091"/>
    </source>
</evidence>
<dbReference type="Pfam" id="PF10672">
    <property type="entry name" value="Methyltrans_SAM"/>
    <property type="match status" value="1"/>
</dbReference>
<dbReference type="InterPro" id="IPR015947">
    <property type="entry name" value="PUA-like_sf"/>
</dbReference>
<dbReference type="SMART" id="SM00359">
    <property type="entry name" value="PUA"/>
    <property type="match status" value="1"/>
</dbReference>
<dbReference type="SUPFAM" id="SSF53335">
    <property type="entry name" value="S-adenosyl-L-methionine-dependent methyltransferases"/>
    <property type="match status" value="1"/>
</dbReference>
<keyword evidence="3" id="KW-0698">rRNA processing</keyword>
<evidence type="ECO:0000256" key="2">
    <source>
        <dbReference type="ARBA" id="ARBA00022490"/>
    </source>
</evidence>
<keyword evidence="4 10" id="KW-0489">Methyltransferase</keyword>
<organism evidence="10 11">
    <name type="scientific">Candidatus Methylocalor cossyra</name>
    <dbReference type="NCBI Taxonomy" id="3108543"/>
    <lineage>
        <taxon>Bacteria</taxon>
        <taxon>Pseudomonadati</taxon>
        <taxon>Pseudomonadota</taxon>
        <taxon>Gammaproteobacteria</taxon>
        <taxon>Methylococcales</taxon>
        <taxon>Methylococcaceae</taxon>
        <taxon>Candidatus Methylocalor</taxon>
    </lineage>
</organism>
<reference evidence="10 11" key="1">
    <citation type="submission" date="2024-04" db="EMBL/GenBank/DDBJ databases">
        <authorList>
            <person name="Cremers G."/>
        </authorList>
    </citation>
    <scope>NUCLEOTIDE SEQUENCE [LARGE SCALE GENOMIC DNA]</scope>
    <source>
        <strain evidence="10">MeCH1-AG</strain>
    </source>
</reference>
<evidence type="ECO:0000256" key="4">
    <source>
        <dbReference type="ARBA" id="ARBA00022603"/>
    </source>
</evidence>
<evidence type="ECO:0000256" key="6">
    <source>
        <dbReference type="ARBA" id="ARBA00022691"/>
    </source>
</evidence>
<keyword evidence="5" id="KW-0808">Transferase</keyword>
<gene>
    <name evidence="10" type="ORF">MECH1_V1_0359</name>
</gene>
<dbReference type="CDD" id="cd02440">
    <property type="entry name" value="AdoMet_MTases"/>
    <property type="match status" value="1"/>
</dbReference>
<dbReference type="InterPro" id="IPR036974">
    <property type="entry name" value="PUA_sf"/>
</dbReference>
<sequence>MGLPAPAGFDAIIGDFPAVFPNVVMNSLPRLRLKKGEDRRLRGGHLWVFSNEVETAATPLQGFSPGDPAVVENARGETLGLAYVNPDSLICARLLSRDPDAPLDAEFFARRLRRAAEWRARLYERPFYRLVYGESDHLPGLVIDRFGDVLVVQTNTAGMERLQAPLVAALEAVFAPRAVVLKNTSALRELEGLESYIRVVLGGVETPLEIVENDARFLVDPIEGQKTGWFFDHRANRARLAPLCRGQRVLDLFSYTGAWGVQAALAGAARVECVEISEPALRLAAENARRNGVAGRMAFIREDAFEFLRQARRERRHYDVVVLDPPAFVKRKKDLAAGGEAYRRLNQAAVQVLSYGGILVSASCSFHWSPAALYDLLRATARHLDRQLLIFARGGQAPDHPIHPAIPETEYLKAAFCLVRQAE</sequence>
<dbReference type="CDD" id="cd11572">
    <property type="entry name" value="RlmI_M_like"/>
    <property type="match status" value="1"/>
</dbReference>
<dbReference type="PANTHER" id="PTHR42873">
    <property type="entry name" value="RIBOSOMAL RNA LARGE SUBUNIT METHYLTRANSFERASE"/>
    <property type="match status" value="1"/>
</dbReference>
<dbReference type="InterPro" id="IPR019614">
    <property type="entry name" value="SAM-dep_methyl-trfase"/>
</dbReference>